<evidence type="ECO:0000313" key="1">
    <source>
        <dbReference type="EMBL" id="KAE8988037.1"/>
    </source>
</evidence>
<dbReference type="AlphaFoldDB" id="A0A6A3J280"/>
<evidence type="ECO:0000313" key="2">
    <source>
        <dbReference type="Proteomes" id="UP000435112"/>
    </source>
</evidence>
<sequence length="133" mass="14429">MKETRTVGVSKTVGAGAETKKAVERVAVQEEVIEYEASDDPRTEESAVLEAEADAPEEAVNKVIVGDDLAVVNRHVGREHVLEYFDGFVSACLLPNSVMAFANRTRNRILSGGNFLDFGVVAAMLATGEEMQW</sequence>
<gene>
    <name evidence="1" type="ORF">PR002_g21887</name>
</gene>
<proteinExistence type="predicted"/>
<organism evidence="1 2">
    <name type="scientific">Phytophthora rubi</name>
    <dbReference type="NCBI Taxonomy" id="129364"/>
    <lineage>
        <taxon>Eukaryota</taxon>
        <taxon>Sar</taxon>
        <taxon>Stramenopiles</taxon>
        <taxon>Oomycota</taxon>
        <taxon>Peronosporomycetes</taxon>
        <taxon>Peronosporales</taxon>
        <taxon>Peronosporaceae</taxon>
        <taxon>Phytophthora</taxon>
    </lineage>
</organism>
<accession>A0A6A3J280</accession>
<dbReference type="Proteomes" id="UP000435112">
    <property type="component" value="Unassembled WGS sequence"/>
</dbReference>
<comment type="caution">
    <text evidence="1">The sequence shown here is derived from an EMBL/GenBank/DDBJ whole genome shotgun (WGS) entry which is preliminary data.</text>
</comment>
<dbReference type="EMBL" id="QXFU01002273">
    <property type="protein sequence ID" value="KAE8988037.1"/>
    <property type="molecule type" value="Genomic_DNA"/>
</dbReference>
<protein>
    <submittedName>
        <fullName evidence="1">Uncharacterized protein</fullName>
    </submittedName>
</protein>
<name>A0A6A3J280_9STRA</name>
<reference evidence="1 2" key="1">
    <citation type="submission" date="2018-09" db="EMBL/GenBank/DDBJ databases">
        <title>Genomic investigation of the strawberry pathogen Phytophthora fragariae indicates pathogenicity is determined by transcriptional variation in three key races.</title>
        <authorList>
            <person name="Adams T.M."/>
            <person name="Armitage A.D."/>
            <person name="Sobczyk M.K."/>
            <person name="Bates H.J."/>
            <person name="Dunwell J.M."/>
            <person name="Nellist C.F."/>
            <person name="Harrison R.J."/>
        </authorList>
    </citation>
    <scope>NUCLEOTIDE SEQUENCE [LARGE SCALE GENOMIC DNA]</scope>
    <source>
        <strain evidence="1 2">SCRP324</strain>
    </source>
</reference>